<dbReference type="EMBL" id="FOPM01000027">
    <property type="protein sequence ID" value="SFH04561.1"/>
    <property type="molecule type" value="Genomic_DNA"/>
</dbReference>
<dbReference type="InterPro" id="IPR049250">
    <property type="entry name" value="DUF6883"/>
</dbReference>
<evidence type="ECO:0000259" key="1">
    <source>
        <dbReference type="Pfam" id="PF21814"/>
    </source>
</evidence>
<dbReference type="STRING" id="582675.SAMN05192565_12718"/>
<evidence type="ECO:0000313" key="2">
    <source>
        <dbReference type="EMBL" id="SFH04561.1"/>
    </source>
</evidence>
<gene>
    <name evidence="2" type="ORF">SAMN05192565_12718</name>
</gene>
<evidence type="ECO:0000313" key="3">
    <source>
        <dbReference type="Proteomes" id="UP000199229"/>
    </source>
</evidence>
<dbReference type="AlphaFoldDB" id="A0A1I2WY00"/>
<dbReference type="OrthoDB" id="33315at2"/>
<feature type="domain" description="DUF6883" evidence="1">
    <location>
        <begin position="10"/>
        <end position="110"/>
    </location>
</feature>
<dbReference type="Pfam" id="PF21814">
    <property type="entry name" value="DUF6883"/>
    <property type="match status" value="1"/>
</dbReference>
<protein>
    <recommendedName>
        <fullName evidence="1">DUF6883 domain-containing protein</fullName>
    </recommendedName>
</protein>
<reference evidence="3" key="1">
    <citation type="submission" date="2016-10" db="EMBL/GenBank/DDBJ databases">
        <authorList>
            <person name="Varghese N."/>
            <person name="Submissions S."/>
        </authorList>
    </citation>
    <scope>NUCLEOTIDE SEQUENCE [LARGE SCALE GENOMIC DNA]</scope>
    <source>
        <strain evidence="3">Gh-105</strain>
    </source>
</reference>
<sequence>MSDKTIQVRWFIDGPKVSAYLLNPDHPVGGSKAKYLLGFGFSADEPRVLAEALVDHAMMNAPGTVVRQAKGPDRAVFEGTVTAPDGREIPLRTVWEAGKPYEMRFITAVPLTR</sequence>
<dbReference type="Proteomes" id="UP000199229">
    <property type="component" value="Unassembled WGS sequence"/>
</dbReference>
<proteinExistence type="predicted"/>
<accession>A0A1I2WY00</accession>
<name>A0A1I2WY00_9HYPH</name>
<dbReference type="RefSeq" id="WP_091974577.1">
    <property type="nucleotide sequence ID" value="NZ_FOPM01000027.1"/>
</dbReference>
<keyword evidence="3" id="KW-1185">Reference proteome</keyword>
<organism evidence="2 3">
    <name type="scientific">Methylobacterium gossipiicola</name>
    <dbReference type="NCBI Taxonomy" id="582675"/>
    <lineage>
        <taxon>Bacteria</taxon>
        <taxon>Pseudomonadati</taxon>
        <taxon>Pseudomonadota</taxon>
        <taxon>Alphaproteobacteria</taxon>
        <taxon>Hyphomicrobiales</taxon>
        <taxon>Methylobacteriaceae</taxon>
        <taxon>Methylobacterium</taxon>
    </lineage>
</organism>